<feature type="transmembrane region" description="Helical" evidence="1">
    <location>
        <begin position="407"/>
        <end position="430"/>
    </location>
</feature>
<protein>
    <submittedName>
        <fullName evidence="2">Uncharacterized protein</fullName>
    </submittedName>
</protein>
<keyword evidence="3" id="KW-1185">Reference proteome</keyword>
<name>A0ABP1S8L4_9HEXA</name>
<evidence type="ECO:0000313" key="2">
    <source>
        <dbReference type="EMBL" id="CAL8147377.1"/>
    </source>
</evidence>
<feature type="transmembrane region" description="Helical" evidence="1">
    <location>
        <begin position="679"/>
        <end position="702"/>
    </location>
</feature>
<comment type="caution">
    <text evidence="2">The sequence shown here is derived from an EMBL/GenBank/DDBJ whole genome shotgun (WGS) entry which is preliminary data.</text>
</comment>
<keyword evidence="1" id="KW-1133">Transmembrane helix</keyword>
<sequence length="704" mass="80928">MEIILPHLNWLNGYESCFNSIFSLNGVTYQPNDQLLPIIPHTYYTKATPAYTQSHGMLPALFRHWTVCQTISFILQFETNNHKQVSSALQLGYEFLGFSYVFSCVNSGPFCGITLELQLKLHPPIKNKPVATYPLQIFYLFPSTPKSRQKFHSLNFVFVTPSPFFLLPYWIAYPFHEIKKHNLKLFELEKYPVEISFMCRFCDPNRGKFVHTYSYEKQKGYPYQDFSAVLPSSTEGSNLSTAFTKLYIEATGDGKRFTYYKLILPWEFLGLGYYFEHTKWIDLASIWKAKNTLEILKAKLTIDEIILSTLLEETQAPLNESVETWTQATLFPAVGAVLNIKSISIFPMESTYYNFVTCHCKSHLRLIDFVLPFQWHVWLVLFASIWLTTFTIPFVTAHFFPSNNEPVFKLNQCSIFLTLSLLLSDTIVYAKEFYGNKRLRPLLSLWFLASIILTNAYKGHTFSKTTAPSKGIKVEKFSDLTILKIFSKGKCNSILVGDDQYCCEFGADLISWLWDRLDSSTFFKIASSTVKIDPATGRIPNISFLTSYEFKTKSDGKIASLLPHLEILPNDNPSVVYQAIRDCNSLAYVGKGSETKTLIRDIPSSCEQPVYAGKDKLFEKTSVWYIQANGGNYLIRRFRYLEESGIYNFWIKLIDREYRPRYTRCNPFFKALSLQSNTVVVFFIFVIGAGISAFIFMGEILATI</sequence>
<gene>
    <name evidence="2" type="ORF">ODALV1_LOCUS31125</name>
</gene>
<keyword evidence="1" id="KW-0472">Membrane</keyword>
<organism evidence="2 3">
    <name type="scientific">Orchesella dallaii</name>
    <dbReference type="NCBI Taxonomy" id="48710"/>
    <lineage>
        <taxon>Eukaryota</taxon>
        <taxon>Metazoa</taxon>
        <taxon>Ecdysozoa</taxon>
        <taxon>Arthropoda</taxon>
        <taxon>Hexapoda</taxon>
        <taxon>Collembola</taxon>
        <taxon>Entomobryomorpha</taxon>
        <taxon>Entomobryoidea</taxon>
        <taxon>Orchesellidae</taxon>
        <taxon>Orchesellinae</taxon>
        <taxon>Orchesella</taxon>
    </lineage>
</organism>
<accession>A0ABP1S8L4</accession>
<dbReference type="EMBL" id="CAXLJM020000164">
    <property type="protein sequence ID" value="CAL8147377.1"/>
    <property type="molecule type" value="Genomic_DNA"/>
</dbReference>
<evidence type="ECO:0000313" key="3">
    <source>
        <dbReference type="Proteomes" id="UP001642540"/>
    </source>
</evidence>
<proteinExistence type="predicted"/>
<dbReference type="Proteomes" id="UP001642540">
    <property type="component" value="Unassembled WGS sequence"/>
</dbReference>
<feature type="transmembrane region" description="Helical" evidence="1">
    <location>
        <begin position="375"/>
        <end position="395"/>
    </location>
</feature>
<dbReference type="Gene3D" id="1.10.287.70">
    <property type="match status" value="1"/>
</dbReference>
<feature type="transmembrane region" description="Helical" evidence="1">
    <location>
        <begin position="442"/>
        <end position="460"/>
    </location>
</feature>
<keyword evidence="1" id="KW-0812">Transmembrane</keyword>
<evidence type="ECO:0000256" key="1">
    <source>
        <dbReference type="SAM" id="Phobius"/>
    </source>
</evidence>
<reference evidence="2 3" key="1">
    <citation type="submission" date="2024-08" db="EMBL/GenBank/DDBJ databases">
        <authorList>
            <person name="Cucini C."/>
            <person name="Frati F."/>
        </authorList>
    </citation>
    <scope>NUCLEOTIDE SEQUENCE [LARGE SCALE GENOMIC DNA]</scope>
</reference>